<proteinExistence type="predicted"/>
<dbReference type="EMBL" id="OBDZ01000037">
    <property type="protein sequence ID" value="SNY45283.1"/>
    <property type="molecule type" value="Genomic_DNA"/>
</dbReference>
<keyword evidence="5" id="KW-0998">Cell outer membrane</keyword>
<evidence type="ECO:0000256" key="3">
    <source>
        <dbReference type="ARBA" id="ARBA00022692"/>
    </source>
</evidence>
<dbReference type="Gene3D" id="1.20.1600.10">
    <property type="entry name" value="Outer membrane efflux proteins (OEP)"/>
    <property type="match status" value="2"/>
</dbReference>
<dbReference type="GO" id="GO:0015288">
    <property type="term" value="F:porin activity"/>
    <property type="evidence" value="ECO:0007669"/>
    <property type="project" value="TreeGrafter"/>
</dbReference>
<dbReference type="AlphaFoldDB" id="A0A285IBH9"/>
<protein>
    <submittedName>
        <fullName evidence="6">Outer membrane efflux protein</fullName>
    </submittedName>
</protein>
<evidence type="ECO:0000256" key="4">
    <source>
        <dbReference type="ARBA" id="ARBA00023136"/>
    </source>
</evidence>
<dbReference type="PANTHER" id="PTHR30026">
    <property type="entry name" value="OUTER MEMBRANE PROTEIN TOLC"/>
    <property type="match status" value="1"/>
</dbReference>
<evidence type="ECO:0000256" key="1">
    <source>
        <dbReference type="ARBA" id="ARBA00004442"/>
    </source>
</evidence>
<dbReference type="GO" id="GO:0015562">
    <property type="term" value="F:efflux transmembrane transporter activity"/>
    <property type="evidence" value="ECO:0007669"/>
    <property type="project" value="InterPro"/>
</dbReference>
<gene>
    <name evidence="6" type="ORF">SAMN06265827_13733</name>
</gene>
<evidence type="ECO:0000256" key="5">
    <source>
        <dbReference type="ARBA" id="ARBA00023237"/>
    </source>
</evidence>
<dbReference type="RefSeq" id="WP_172432000.1">
    <property type="nucleotide sequence ID" value="NZ_OBDZ01000037.1"/>
</dbReference>
<keyword evidence="4" id="KW-0472">Membrane</keyword>
<keyword evidence="7" id="KW-1185">Reference proteome</keyword>
<evidence type="ECO:0000313" key="6">
    <source>
        <dbReference type="EMBL" id="SNY45283.1"/>
    </source>
</evidence>
<dbReference type="Proteomes" id="UP000219573">
    <property type="component" value="Unassembled WGS sequence"/>
</dbReference>
<dbReference type="GO" id="GO:1990281">
    <property type="term" value="C:efflux pump complex"/>
    <property type="evidence" value="ECO:0007669"/>
    <property type="project" value="TreeGrafter"/>
</dbReference>
<evidence type="ECO:0000313" key="7">
    <source>
        <dbReference type="Proteomes" id="UP000219573"/>
    </source>
</evidence>
<dbReference type="InterPro" id="IPR051906">
    <property type="entry name" value="TolC-like"/>
</dbReference>
<dbReference type="PANTHER" id="PTHR30026:SF20">
    <property type="entry name" value="OUTER MEMBRANE PROTEIN TOLC"/>
    <property type="match status" value="1"/>
</dbReference>
<reference evidence="7" key="1">
    <citation type="submission" date="2017-09" db="EMBL/GenBank/DDBJ databases">
        <authorList>
            <person name="Varghese N."/>
            <person name="Submissions S."/>
        </authorList>
    </citation>
    <scope>NUCLEOTIDE SEQUENCE [LARGE SCALE GENOMIC DNA]</scope>
    <source>
        <strain evidence="7">MSL47</strain>
    </source>
</reference>
<name>A0A285IBH9_9FIRM</name>
<dbReference type="GO" id="GO:0009279">
    <property type="term" value="C:cell outer membrane"/>
    <property type="evidence" value="ECO:0007669"/>
    <property type="project" value="UniProtKB-SubCell"/>
</dbReference>
<dbReference type="PROSITE" id="PS51257">
    <property type="entry name" value="PROKAR_LIPOPROTEIN"/>
    <property type="match status" value="1"/>
</dbReference>
<sequence>MRLFINKINILGMILILCLFISCPLFAKEIDKLTLAESIELALENNLDLEISKVNLDNSKLDYTKNKSNNLIVQSYYKKLENKFNLSKAKNDYRQNKNQLIIEVVNDYLKLLENKSDIIAKEKDVEFEKRVLDDMRLQVKRGYKGYLDLLKQQTEYNDAVFDLKKVKDEYQLLLQEFKEKLLLDDQKKIRLQQINVTDIYNITKKEALNIAFENSLSLKLKKEEIELAEKSLRKAKVAETAKLDLKKIKNSKYLTELNYKKEKRELETLIKKEYTLFQQTIETIELTKLYLKQIKQNYNIIKEQQQVGLKSPNELLSAEVKLLEAKYNNQAAITKYYLKLLNLKKDMGLEIGVSLDDIIHK</sequence>
<keyword evidence="3" id="KW-0812">Transmembrane</keyword>
<evidence type="ECO:0000256" key="2">
    <source>
        <dbReference type="ARBA" id="ARBA00022452"/>
    </source>
</evidence>
<dbReference type="SUPFAM" id="SSF56954">
    <property type="entry name" value="Outer membrane efflux proteins (OEP)"/>
    <property type="match status" value="1"/>
</dbReference>
<comment type="subcellular location">
    <subcellularLocation>
        <location evidence="1">Cell outer membrane</location>
    </subcellularLocation>
</comment>
<accession>A0A285IBH9</accession>
<organism evidence="6 7">
    <name type="scientific">Orenia metallireducens</name>
    <dbReference type="NCBI Taxonomy" id="1413210"/>
    <lineage>
        <taxon>Bacteria</taxon>
        <taxon>Bacillati</taxon>
        <taxon>Bacillota</taxon>
        <taxon>Clostridia</taxon>
        <taxon>Halanaerobiales</taxon>
        <taxon>Halobacteroidaceae</taxon>
        <taxon>Orenia</taxon>
    </lineage>
</organism>
<keyword evidence="2" id="KW-1134">Transmembrane beta strand</keyword>